<protein>
    <submittedName>
        <fullName evidence="4">Response regulator receiver domain-containing protein</fullName>
    </submittedName>
</protein>
<dbReference type="AlphaFoldDB" id="A0A1I3A7A7"/>
<evidence type="ECO:0000256" key="1">
    <source>
        <dbReference type="ARBA" id="ARBA00022553"/>
    </source>
</evidence>
<dbReference type="SUPFAM" id="SSF52172">
    <property type="entry name" value="CheY-like"/>
    <property type="match status" value="1"/>
</dbReference>
<dbReference type="OrthoDB" id="5432534at2"/>
<gene>
    <name evidence="4" type="ORF">SAMN04489864_11338</name>
</gene>
<proteinExistence type="predicted"/>
<evidence type="ECO:0000259" key="3">
    <source>
        <dbReference type="PROSITE" id="PS50110"/>
    </source>
</evidence>
<dbReference type="InterPro" id="IPR050595">
    <property type="entry name" value="Bact_response_regulator"/>
</dbReference>
<dbReference type="SMART" id="SM00448">
    <property type="entry name" value="REC"/>
    <property type="match status" value="1"/>
</dbReference>
<feature type="modified residue" description="4-aspartylphosphate" evidence="2">
    <location>
        <position position="53"/>
    </location>
</feature>
<accession>A0A1I3A7A7</accession>
<dbReference type="Gene3D" id="3.40.50.2300">
    <property type="match status" value="1"/>
</dbReference>
<dbReference type="CDD" id="cd17574">
    <property type="entry name" value="REC_OmpR"/>
    <property type="match status" value="1"/>
</dbReference>
<dbReference type="GO" id="GO:0000160">
    <property type="term" value="P:phosphorelay signal transduction system"/>
    <property type="evidence" value="ECO:0007669"/>
    <property type="project" value="InterPro"/>
</dbReference>
<evidence type="ECO:0000313" key="4">
    <source>
        <dbReference type="EMBL" id="SFH45599.1"/>
    </source>
</evidence>
<dbReference type="Proteomes" id="UP000199666">
    <property type="component" value="Unassembled WGS sequence"/>
</dbReference>
<dbReference type="PANTHER" id="PTHR44591">
    <property type="entry name" value="STRESS RESPONSE REGULATOR PROTEIN 1"/>
    <property type="match status" value="1"/>
</dbReference>
<dbReference type="InterPro" id="IPR011006">
    <property type="entry name" value="CheY-like_superfamily"/>
</dbReference>
<evidence type="ECO:0000313" key="5">
    <source>
        <dbReference type="Proteomes" id="UP000199666"/>
    </source>
</evidence>
<dbReference type="RefSeq" id="WP_090997511.1">
    <property type="nucleotide sequence ID" value="NZ_FOPP01000013.1"/>
</dbReference>
<name>A0A1I3A7A7_9SPHI</name>
<feature type="domain" description="Response regulatory" evidence="3">
    <location>
        <begin position="4"/>
        <end position="118"/>
    </location>
</feature>
<sequence length="120" mass="14183">MKKCIYIVEDNQDIREILEYLLIDEHYLVKTCPTVKEFWMQMKKHLPDMVVLDIMLPDGNGLDICEKMKNERKTYDIPVMMMSANYQNADIEQTCKAEEFISKPFDINNFMSKVNRHLAG</sequence>
<evidence type="ECO:0000256" key="2">
    <source>
        <dbReference type="PROSITE-ProRule" id="PRU00169"/>
    </source>
</evidence>
<dbReference type="STRING" id="414048.SAMN04489864_11338"/>
<dbReference type="InterPro" id="IPR001789">
    <property type="entry name" value="Sig_transdc_resp-reg_receiver"/>
</dbReference>
<dbReference type="PANTHER" id="PTHR44591:SF3">
    <property type="entry name" value="RESPONSE REGULATORY DOMAIN-CONTAINING PROTEIN"/>
    <property type="match status" value="1"/>
</dbReference>
<keyword evidence="1 2" id="KW-0597">Phosphoprotein</keyword>
<organism evidence="4 5">
    <name type="scientific">Pedobacter insulae</name>
    <dbReference type="NCBI Taxonomy" id="414048"/>
    <lineage>
        <taxon>Bacteria</taxon>
        <taxon>Pseudomonadati</taxon>
        <taxon>Bacteroidota</taxon>
        <taxon>Sphingobacteriia</taxon>
        <taxon>Sphingobacteriales</taxon>
        <taxon>Sphingobacteriaceae</taxon>
        <taxon>Pedobacter</taxon>
    </lineage>
</organism>
<dbReference type="Pfam" id="PF00072">
    <property type="entry name" value="Response_reg"/>
    <property type="match status" value="1"/>
</dbReference>
<dbReference type="EMBL" id="FOPP01000013">
    <property type="protein sequence ID" value="SFH45599.1"/>
    <property type="molecule type" value="Genomic_DNA"/>
</dbReference>
<dbReference type="PROSITE" id="PS50110">
    <property type="entry name" value="RESPONSE_REGULATORY"/>
    <property type="match status" value="1"/>
</dbReference>
<reference evidence="4 5" key="1">
    <citation type="submission" date="2016-10" db="EMBL/GenBank/DDBJ databases">
        <authorList>
            <person name="de Groot N.N."/>
        </authorList>
    </citation>
    <scope>NUCLEOTIDE SEQUENCE [LARGE SCALE GENOMIC DNA]</scope>
    <source>
        <strain evidence="4 5">DSM 18684</strain>
    </source>
</reference>
<keyword evidence="5" id="KW-1185">Reference proteome</keyword>